<accession>A0A4Y2DG48</accession>
<organism evidence="1 2">
    <name type="scientific">Araneus ventricosus</name>
    <name type="common">Orbweaver spider</name>
    <name type="synonym">Epeira ventricosa</name>
    <dbReference type="NCBI Taxonomy" id="182803"/>
    <lineage>
        <taxon>Eukaryota</taxon>
        <taxon>Metazoa</taxon>
        <taxon>Ecdysozoa</taxon>
        <taxon>Arthropoda</taxon>
        <taxon>Chelicerata</taxon>
        <taxon>Arachnida</taxon>
        <taxon>Araneae</taxon>
        <taxon>Araneomorphae</taxon>
        <taxon>Entelegynae</taxon>
        <taxon>Araneoidea</taxon>
        <taxon>Araneidae</taxon>
        <taxon>Araneus</taxon>
    </lineage>
</organism>
<name>A0A4Y2DG48_ARAVE</name>
<protein>
    <submittedName>
        <fullName evidence="1">Uncharacterized protein</fullName>
    </submittedName>
</protein>
<comment type="caution">
    <text evidence="1">The sequence shown here is derived from an EMBL/GenBank/DDBJ whole genome shotgun (WGS) entry which is preliminary data.</text>
</comment>
<proteinExistence type="predicted"/>
<evidence type="ECO:0000313" key="1">
    <source>
        <dbReference type="EMBL" id="GBM14525.1"/>
    </source>
</evidence>
<gene>
    <name evidence="1" type="ORF">AVEN_101167_1</name>
</gene>
<sequence>MLVSESVAEQYTGFHRADVAGPKAGHSLPLHAETARYSEKVIRIGAEGWISKPCGYPSLHLDLQTIHQTCWSIYMCVCIMYGHGETWDAWLTKKIGEGGFADRSGW</sequence>
<dbReference type="Proteomes" id="UP000499080">
    <property type="component" value="Unassembled WGS sequence"/>
</dbReference>
<dbReference type="AlphaFoldDB" id="A0A4Y2DG48"/>
<evidence type="ECO:0000313" key="2">
    <source>
        <dbReference type="Proteomes" id="UP000499080"/>
    </source>
</evidence>
<keyword evidence="2" id="KW-1185">Reference proteome</keyword>
<dbReference type="EMBL" id="BGPR01000344">
    <property type="protein sequence ID" value="GBM14525.1"/>
    <property type="molecule type" value="Genomic_DNA"/>
</dbReference>
<reference evidence="1 2" key="1">
    <citation type="journal article" date="2019" name="Sci. Rep.">
        <title>Orb-weaving spider Araneus ventricosus genome elucidates the spidroin gene catalogue.</title>
        <authorList>
            <person name="Kono N."/>
            <person name="Nakamura H."/>
            <person name="Ohtoshi R."/>
            <person name="Moran D.A.P."/>
            <person name="Shinohara A."/>
            <person name="Yoshida Y."/>
            <person name="Fujiwara M."/>
            <person name="Mori M."/>
            <person name="Tomita M."/>
            <person name="Arakawa K."/>
        </authorList>
    </citation>
    <scope>NUCLEOTIDE SEQUENCE [LARGE SCALE GENOMIC DNA]</scope>
</reference>